<protein>
    <submittedName>
        <fullName evidence="3">Uncharacterized protein</fullName>
    </submittedName>
</protein>
<dbReference type="Proteomes" id="UP000597444">
    <property type="component" value="Unassembled WGS sequence"/>
</dbReference>
<evidence type="ECO:0000313" key="4">
    <source>
        <dbReference type="Proteomes" id="UP000597444"/>
    </source>
</evidence>
<evidence type="ECO:0000313" key="3">
    <source>
        <dbReference type="EMBL" id="GHO91422.1"/>
    </source>
</evidence>
<evidence type="ECO:0000256" key="1">
    <source>
        <dbReference type="SAM" id="Coils"/>
    </source>
</evidence>
<gene>
    <name evidence="3" type="ORF">KSF_014700</name>
</gene>
<feature type="coiled-coil region" evidence="1">
    <location>
        <begin position="13"/>
        <end position="40"/>
    </location>
</feature>
<evidence type="ECO:0000256" key="2">
    <source>
        <dbReference type="SAM" id="MobiDB-lite"/>
    </source>
</evidence>
<proteinExistence type="predicted"/>
<feature type="region of interest" description="Disordered" evidence="2">
    <location>
        <begin position="82"/>
        <end position="105"/>
    </location>
</feature>
<organism evidence="3 4">
    <name type="scientific">Reticulibacter mediterranei</name>
    <dbReference type="NCBI Taxonomy" id="2778369"/>
    <lineage>
        <taxon>Bacteria</taxon>
        <taxon>Bacillati</taxon>
        <taxon>Chloroflexota</taxon>
        <taxon>Ktedonobacteria</taxon>
        <taxon>Ktedonobacterales</taxon>
        <taxon>Reticulibacteraceae</taxon>
        <taxon>Reticulibacter</taxon>
    </lineage>
</organism>
<sequence>MNGASFDLIAHELLKQKYIMEKLLEENRELRRQIAQLRAGHGIFVEIGGQRIALNLLLEDAAPATPVTRPAPAAQPAKAIAPITPAPQTEESADLSQPTDPRIPVIPKAAAAPPRKQENEKKAPSTFLEEMMVDEFSAAMTSQTAVWTGPAKQPEITDDEEKAALRKQLMGSFLLE</sequence>
<comment type="caution">
    <text evidence="3">The sequence shown here is derived from an EMBL/GenBank/DDBJ whole genome shotgun (WGS) entry which is preliminary data.</text>
</comment>
<dbReference type="EMBL" id="BNJK01000001">
    <property type="protein sequence ID" value="GHO91422.1"/>
    <property type="molecule type" value="Genomic_DNA"/>
</dbReference>
<dbReference type="RefSeq" id="WP_220202319.1">
    <property type="nucleotide sequence ID" value="NZ_BNJK01000001.1"/>
</dbReference>
<reference evidence="3" key="1">
    <citation type="submission" date="2020-10" db="EMBL/GenBank/DDBJ databases">
        <title>Taxonomic study of unclassified bacteria belonging to the class Ktedonobacteria.</title>
        <authorList>
            <person name="Yabe S."/>
            <person name="Wang C.M."/>
            <person name="Zheng Y."/>
            <person name="Sakai Y."/>
            <person name="Cavaletti L."/>
            <person name="Monciardini P."/>
            <person name="Donadio S."/>
        </authorList>
    </citation>
    <scope>NUCLEOTIDE SEQUENCE</scope>
    <source>
        <strain evidence="3">ID150040</strain>
    </source>
</reference>
<keyword evidence="4" id="KW-1185">Reference proteome</keyword>
<name>A0A8J3IH77_9CHLR</name>
<keyword evidence="1" id="KW-0175">Coiled coil</keyword>
<dbReference type="AlphaFoldDB" id="A0A8J3IH77"/>
<accession>A0A8J3IH77</accession>